<evidence type="ECO:0000313" key="2">
    <source>
        <dbReference type="Proteomes" id="UP000232615"/>
    </source>
</evidence>
<gene>
    <name evidence="1" type="ORF">TNS_ORF275</name>
</gene>
<keyword evidence="2" id="KW-1185">Reference proteome</keyword>
<organism evidence="1 2">
    <name type="scientific">Tunisvirus fontaine2</name>
    <dbReference type="NCBI Taxonomy" id="1421067"/>
    <lineage>
        <taxon>Viruses</taxon>
        <taxon>Varidnaviria</taxon>
        <taxon>Bamfordvirae</taxon>
        <taxon>Nucleocytoviricota</taxon>
        <taxon>Megaviricetes</taxon>
        <taxon>Pimascovirales</taxon>
        <taxon>Pimascovirales incertae sedis</taxon>
        <taxon>Marseilleviridae</taxon>
        <taxon>Losannavirus</taxon>
        <taxon>Losannavirus tunisense</taxon>
    </lineage>
</organism>
<dbReference type="EMBL" id="KF483846">
    <property type="protein sequence ID" value="AHC54993.1"/>
    <property type="molecule type" value="Genomic_DNA"/>
</dbReference>
<dbReference type="Proteomes" id="UP000232615">
    <property type="component" value="Segment"/>
</dbReference>
<proteinExistence type="predicted"/>
<accession>V9SDM0</accession>
<protein>
    <submittedName>
        <fullName evidence="1">Uncharacterized protein</fullName>
    </submittedName>
</protein>
<sequence>MAEMHISKGKLAVISFRPLQAERVNNHSFAALLRVCRNLCLQSLPKNLCIPRNNVFCESCKSLQKAQHLPSRETRRYTGQVHSEEEANPCDKRRMSLFHISFIFERIIFQKYFRQNI</sequence>
<evidence type="ECO:0000313" key="1">
    <source>
        <dbReference type="EMBL" id="AHC54993.1"/>
    </source>
</evidence>
<name>V9SDM0_9VIRU</name>
<reference evidence="1 2" key="1">
    <citation type="journal article" date="2014" name="Arch. Virol.">
        <title>Complete genome sequence of Tunisvirus, a new member of the proposed family Marseilleviridae.</title>
        <authorList>
            <person name="Aherfi S."/>
            <person name="Boughalmi M."/>
            <person name="Pagnier I."/>
            <person name="Fournous G."/>
            <person name="La Scola B."/>
            <person name="Raoult D."/>
            <person name="Colson P."/>
        </authorList>
    </citation>
    <scope>NUCLEOTIDE SEQUENCE [LARGE SCALE GENOMIC DNA]</scope>
    <source>
        <strain evidence="1 2">U484</strain>
    </source>
</reference>